<keyword evidence="5" id="KW-0663">Pyridoxal phosphate</keyword>
<dbReference type="GO" id="GO:0042853">
    <property type="term" value="P:L-alanine catabolic process"/>
    <property type="evidence" value="ECO:0007669"/>
    <property type="project" value="UniProtKB-UniPathway"/>
</dbReference>
<evidence type="ECO:0000256" key="2">
    <source>
        <dbReference type="ARBA" id="ARBA00011738"/>
    </source>
</evidence>
<dbReference type="CDD" id="cd00609">
    <property type="entry name" value="AAT_like"/>
    <property type="match status" value="1"/>
</dbReference>
<evidence type="ECO:0000256" key="9">
    <source>
        <dbReference type="ARBA" id="ARBA00047412"/>
    </source>
</evidence>
<dbReference type="GO" id="GO:0004021">
    <property type="term" value="F:L-alanine:2-oxoglutarate aminotransferase activity"/>
    <property type="evidence" value="ECO:0007669"/>
    <property type="project" value="UniProtKB-EC"/>
</dbReference>
<dbReference type="SUPFAM" id="SSF53383">
    <property type="entry name" value="PLP-dependent transferases"/>
    <property type="match status" value="1"/>
</dbReference>
<comment type="similarity">
    <text evidence="7">Belongs to the class-I pyridoxal-phosphate-dependent aminotransferase family. Alanine aminotransferase subfamily.</text>
</comment>
<dbReference type="GO" id="GO:0030170">
    <property type="term" value="F:pyridoxal phosphate binding"/>
    <property type="evidence" value="ECO:0007669"/>
    <property type="project" value="InterPro"/>
</dbReference>
<evidence type="ECO:0000256" key="8">
    <source>
        <dbReference type="ARBA" id="ARBA00026106"/>
    </source>
</evidence>
<dbReference type="EMBL" id="JXLN01011037">
    <property type="protein sequence ID" value="KPM06691.1"/>
    <property type="molecule type" value="Genomic_DNA"/>
</dbReference>
<dbReference type="InterPro" id="IPR045088">
    <property type="entry name" value="ALAT1/2-like"/>
</dbReference>
<dbReference type="EC" id="2.6.1.2" evidence="8"/>
<reference evidence="12 15" key="1">
    <citation type="journal article" date="2015" name="Parasit. Vectors">
        <title>Draft genome of the scabies mite.</title>
        <authorList>
            <person name="Rider S.D.Jr."/>
            <person name="Morgan M.S."/>
            <person name="Arlian L.G."/>
        </authorList>
    </citation>
    <scope>NUCLEOTIDE SEQUENCE [LARGE SCALE GENOMIC DNA]</scope>
    <source>
        <strain evidence="12">Arlian Lab</strain>
    </source>
</reference>
<dbReference type="Gene3D" id="1.10.287.1970">
    <property type="match status" value="1"/>
</dbReference>
<comment type="cofactor">
    <cofactor evidence="1">
        <name>pyridoxal 5'-phosphate</name>
        <dbReference type="ChEBI" id="CHEBI:597326"/>
    </cofactor>
</comment>
<dbReference type="AlphaFoldDB" id="A0A132A6U6"/>
<comment type="pathway">
    <text evidence="6">Amino-acid degradation; L-alanine degradation via transaminase pathway; pyruvate from L-alanine: step 1/1.</text>
</comment>
<dbReference type="OrthoDB" id="1732682at2759"/>
<accession>A0A132A6U6</accession>
<protein>
    <recommendedName>
        <fullName evidence="8">alanine transaminase</fullName>
        <ecNumber evidence="8">2.6.1.2</ecNumber>
    </recommendedName>
</protein>
<dbReference type="EMBL" id="WVUK01000064">
    <property type="protein sequence ID" value="KAF7489798.1"/>
    <property type="molecule type" value="Genomic_DNA"/>
</dbReference>
<evidence type="ECO:0000256" key="4">
    <source>
        <dbReference type="ARBA" id="ARBA00022679"/>
    </source>
</evidence>
<evidence type="ECO:0000256" key="1">
    <source>
        <dbReference type="ARBA" id="ARBA00001933"/>
    </source>
</evidence>
<evidence type="ECO:0000256" key="7">
    <source>
        <dbReference type="ARBA" id="ARBA00025785"/>
    </source>
</evidence>
<proteinExistence type="inferred from homology"/>
<evidence type="ECO:0000259" key="10">
    <source>
        <dbReference type="Pfam" id="PF00155"/>
    </source>
</evidence>
<evidence type="ECO:0000256" key="5">
    <source>
        <dbReference type="ARBA" id="ARBA00022898"/>
    </source>
</evidence>
<evidence type="ECO:0000256" key="6">
    <source>
        <dbReference type="ARBA" id="ARBA00025708"/>
    </source>
</evidence>
<dbReference type="InterPro" id="IPR015421">
    <property type="entry name" value="PyrdxlP-dep_Trfase_major"/>
</dbReference>
<dbReference type="InterPro" id="IPR015422">
    <property type="entry name" value="PyrdxlP-dep_Trfase_small"/>
</dbReference>
<dbReference type="Proteomes" id="UP000070412">
    <property type="component" value="Unassembled WGS sequence"/>
</dbReference>
<evidence type="ECO:0000313" key="11">
    <source>
        <dbReference type="EMBL" id="KAF7489798.1"/>
    </source>
</evidence>
<evidence type="ECO:0000313" key="15">
    <source>
        <dbReference type="Proteomes" id="UP000616769"/>
    </source>
</evidence>
<evidence type="ECO:0000313" key="14">
    <source>
        <dbReference type="Proteomes" id="UP000070412"/>
    </source>
</evidence>
<keyword evidence="3 12" id="KW-0032">Aminotransferase</keyword>
<dbReference type="VEuPathDB" id="VectorBase:SSCA005671"/>
<dbReference type="Proteomes" id="UP000616769">
    <property type="component" value="Unassembled WGS sequence"/>
</dbReference>
<evidence type="ECO:0000313" key="12">
    <source>
        <dbReference type="EMBL" id="KPM06691.1"/>
    </source>
</evidence>
<dbReference type="Gene3D" id="3.40.640.10">
    <property type="entry name" value="Type I PLP-dependent aspartate aminotransferase-like (Major domain)"/>
    <property type="match status" value="1"/>
</dbReference>
<keyword evidence="4 11" id="KW-0808">Transferase</keyword>
<gene>
    <name evidence="12" type="ORF">QR98_0051690</name>
    <name evidence="11" type="ORF">SSS_4363</name>
</gene>
<dbReference type="OMA" id="MMMQILI"/>
<dbReference type="InterPro" id="IPR004839">
    <property type="entry name" value="Aminotransferase_I/II_large"/>
</dbReference>
<organism evidence="12 15">
    <name type="scientific">Sarcoptes scabiei</name>
    <name type="common">Itch mite</name>
    <name type="synonym">Acarus scabiei</name>
    <dbReference type="NCBI Taxonomy" id="52283"/>
    <lineage>
        <taxon>Eukaryota</taxon>
        <taxon>Metazoa</taxon>
        <taxon>Ecdysozoa</taxon>
        <taxon>Arthropoda</taxon>
        <taxon>Chelicerata</taxon>
        <taxon>Arachnida</taxon>
        <taxon>Acari</taxon>
        <taxon>Acariformes</taxon>
        <taxon>Sarcoptiformes</taxon>
        <taxon>Astigmata</taxon>
        <taxon>Psoroptidia</taxon>
        <taxon>Sarcoptoidea</taxon>
        <taxon>Sarcoptidae</taxon>
        <taxon>Sarcoptinae</taxon>
        <taxon>Sarcoptes</taxon>
    </lineage>
</organism>
<dbReference type="FunFam" id="3.90.1150.10:FF:000010">
    <property type="entry name" value="Alanine aminotransferase 2"/>
    <property type="match status" value="1"/>
</dbReference>
<dbReference type="InterPro" id="IPR015424">
    <property type="entry name" value="PyrdxlP-dep_Trfase"/>
</dbReference>
<reference evidence="13" key="4">
    <citation type="submission" date="2022-06" db="UniProtKB">
        <authorList>
            <consortium name="EnsemblMetazoa"/>
        </authorList>
    </citation>
    <scope>IDENTIFICATION</scope>
</reference>
<dbReference type="PANTHER" id="PTHR11751:SF29">
    <property type="entry name" value="ALANINE TRANSAMINASE"/>
    <property type="match status" value="1"/>
</dbReference>
<dbReference type="UniPathway" id="UPA00528">
    <property type="reaction ID" value="UER00586"/>
</dbReference>
<dbReference type="EnsemblMetazoa" id="SSS_4363s_mrna">
    <property type="protein sequence ID" value="KAF7489798.1"/>
    <property type="gene ID" value="SSS_4363"/>
</dbReference>
<name>A0A132A6U6_SARSC</name>
<sequence>MSAPDHVLKLGTINPNLVKMEYAVRGPIPIRAVELIQELKNNVPKPFDEVIRANIGDCHLMGETPITFIRQVLSSSLSPKSAMNDSNIPSDVKERVKLLLSYCGGNSVGSYSDSAGVEIIRKHIAEYISKRDGFPSLWQNIILTSGASEGVKLIFSLINSSSADGKPTGVMVPIPQYPLYSATCSELGLHLISYYLDEENEWALNIEELERALNESTKLCHPKAIVVINPGNPTGAVLTKENIVQIIQFARNNNLLIIADEVYQHNIWKEGAEFHSFKKVLKENSVENLELVSLMSASKGYMGECGLRGGYMELENFHPEVRAILTKQISARLCSALIGQLAMDCIVRPPEPGEPSYEIYKKEKDSVLASLKGRAELTFKTLNSLPGIRCNPVSGAMYAFPRIEIPEKAIKEAEKLGQKPDFFYCKQLLESTGICLVPGSGFGQIPGTYHFRTTILPQPDLFRRMMDKFKEFHLKFLKDYE</sequence>
<dbReference type="FunFam" id="3.40.640.10:FF:000012">
    <property type="entry name" value="alanine aminotransferase 2"/>
    <property type="match status" value="1"/>
</dbReference>
<dbReference type="PANTHER" id="PTHR11751">
    <property type="entry name" value="ALANINE AMINOTRANSFERASE"/>
    <property type="match status" value="1"/>
</dbReference>
<comment type="subunit">
    <text evidence="2">Homodimer.</text>
</comment>
<evidence type="ECO:0000313" key="13">
    <source>
        <dbReference type="EnsemblMetazoa" id="KAF7489798.1"/>
    </source>
</evidence>
<dbReference type="Gene3D" id="3.90.1150.10">
    <property type="entry name" value="Aspartate Aminotransferase, domain 1"/>
    <property type="match status" value="1"/>
</dbReference>
<comment type="catalytic activity">
    <reaction evidence="9">
        <text>L-alanine + 2-oxoglutarate = pyruvate + L-glutamate</text>
        <dbReference type="Rhea" id="RHEA:19453"/>
        <dbReference type="ChEBI" id="CHEBI:15361"/>
        <dbReference type="ChEBI" id="CHEBI:16810"/>
        <dbReference type="ChEBI" id="CHEBI:29985"/>
        <dbReference type="ChEBI" id="CHEBI:57972"/>
        <dbReference type="EC" id="2.6.1.2"/>
    </reaction>
</comment>
<dbReference type="Pfam" id="PF00155">
    <property type="entry name" value="Aminotran_1_2"/>
    <property type="match status" value="1"/>
</dbReference>
<evidence type="ECO:0000256" key="3">
    <source>
        <dbReference type="ARBA" id="ARBA00022576"/>
    </source>
</evidence>
<keyword evidence="14" id="KW-1185">Reference proteome</keyword>
<reference evidence="11" key="3">
    <citation type="submission" date="2020-01" db="EMBL/GenBank/DDBJ databases">
        <authorList>
            <person name="Korhonen P.K.K."/>
            <person name="Guangxu M.G."/>
            <person name="Wang T.W."/>
            <person name="Stroehlein A.J.S."/>
            <person name="Young N.D."/>
            <person name="Ang C.-S.A."/>
            <person name="Fernando D.W.F."/>
            <person name="Lu H.L."/>
            <person name="Taylor S.T."/>
            <person name="Ehtesham M.E.M."/>
            <person name="Najaraj S.H.N."/>
            <person name="Harsha G.H.G."/>
            <person name="Madugundu A.M."/>
            <person name="Renuse S.R."/>
            <person name="Holt D.H."/>
            <person name="Pandey A.P."/>
            <person name="Papenfuss A.P."/>
            <person name="Gasser R.B.G."/>
            <person name="Fischer K.F."/>
        </authorList>
    </citation>
    <scope>NUCLEOTIDE SEQUENCE</scope>
    <source>
        <strain evidence="11">SSS_KF_BRIS2020</strain>
    </source>
</reference>
<feature type="domain" description="Aminotransferase class I/classII large" evidence="10">
    <location>
        <begin position="105"/>
        <end position="455"/>
    </location>
</feature>
<reference evidence="14" key="2">
    <citation type="journal article" date="2020" name="PLoS Negl. Trop. Dis.">
        <title>High-quality nuclear genome for Sarcoptes scabiei-A critical resource for a neglected parasite.</title>
        <authorList>
            <person name="Korhonen P.K."/>
            <person name="Gasser R.B."/>
            <person name="Ma G."/>
            <person name="Wang T."/>
            <person name="Stroehlein A.J."/>
            <person name="Young N.D."/>
            <person name="Ang C.S."/>
            <person name="Fernando D.D."/>
            <person name="Lu H.C."/>
            <person name="Taylor S."/>
            <person name="Reynolds S.L."/>
            <person name="Mofiz E."/>
            <person name="Najaraj S.H."/>
            <person name="Gowda H."/>
            <person name="Madugundu A."/>
            <person name="Renuse S."/>
            <person name="Holt D."/>
            <person name="Pandey A."/>
            <person name="Papenfuss A.T."/>
            <person name="Fischer K."/>
        </authorList>
    </citation>
    <scope>NUCLEOTIDE SEQUENCE [LARGE SCALE GENOMIC DNA]</scope>
</reference>